<dbReference type="PROSITE" id="PS50949">
    <property type="entry name" value="HTH_GNTR"/>
    <property type="match status" value="1"/>
</dbReference>
<evidence type="ECO:0000256" key="1">
    <source>
        <dbReference type="ARBA" id="ARBA00022491"/>
    </source>
</evidence>
<evidence type="ECO:0000256" key="5">
    <source>
        <dbReference type="PROSITE-ProRule" id="PRU00335"/>
    </source>
</evidence>
<dbReference type="SUPFAM" id="SSF46785">
    <property type="entry name" value="Winged helix' DNA-binding domain"/>
    <property type="match status" value="1"/>
</dbReference>
<dbReference type="PROSITE" id="PS50977">
    <property type="entry name" value="HTH_TETR_2"/>
    <property type="match status" value="1"/>
</dbReference>
<organism evidence="9 10">
    <name type="scientific">Streptomyces antimicrobicus</name>
    <dbReference type="NCBI Taxonomy" id="2883108"/>
    <lineage>
        <taxon>Bacteria</taxon>
        <taxon>Bacillati</taxon>
        <taxon>Actinomycetota</taxon>
        <taxon>Actinomycetes</taxon>
        <taxon>Kitasatosporales</taxon>
        <taxon>Streptomycetaceae</taxon>
        <taxon>Streptomyces</taxon>
    </lineage>
</organism>
<dbReference type="CDD" id="cd07377">
    <property type="entry name" value="WHTH_GntR"/>
    <property type="match status" value="1"/>
</dbReference>
<dbReference type="InterPro" id="IPR036271">
    <property type="entry name" value="Tet_transcr_reg_TetR-rel_C_sf"/>
</dbReference>
<evidence type="ECO:0000256" key="3">
    <source>
        <dbReference type="ARBA" id="ARBA00023125"/>
    </source>
</evidence>
<dbReference type="Pfam" id="PF02909">
    <property type="entry name" value="TetR_C_1"/>
    <property type="match status" value="1"/>
</dbReference>
<dbReference type="Pfam" id="PF00392">
    <property type="entry name" value="GntR"/>
    <property type="match status" value="1"/>
</dbReference>
<feature type="domain" description="HTH gntR-type" evidence="7">
    <location>
        <begin position="16"/>
        <end position="84"/>
    </location>
</feature>
<dbReference type="InterPro" id="IPR009057">
    <property type="entry name" value="Homeodomain-like_sf"/>
</dbReference>
<dbReference type="SMART" id="SM00345">
    <property type="entry name" value="HTH_GNTR"/>
    <property type="match status" value="1"/>
</dbReference>
<evidence type="ECO:0000259" key="7">
    <source>
        <dbReference type="PROSITE" id="PS50949"/>
    </source>
</evidence>
<dbReference type="InterPro" id="IPR001647">
    <property type="entry name" value="HTH_TetR"/>
</dbReference>
<reference evidence="9 10" key="1">
    <citation type="submission" date="2021-10" db="EMBL/GenBank/DDBJ databases">
        <title>Streptomyces sp. strain SMC 277, a novel streptomycete isolated from soil.</title>
        <authorList>
            <person name="Chanama M."/>
        </authorList>
    </citation>
    <scope>NUCLEOTIDE SEQUENCE [LARGE SCALE GENOMIC DNA]</scope>
    <source>
        <strain evidence="9 10">SMC 277</strain>
    </source>
</reference>
<name>A0ABS8B089_9ACTN</name>
<dbReference type="SUPFAM" id="SSF46689">
    <property type="entry name" value="Homeodomain-like"/>
    <property type="match status" value="1"/>
</dbReference>
<keyword evidence="10" id="KW-1185">Reference proteome</keyword>
<dbReference type="InterPro" id="IPR000524">
    <property type="entry name" value="Tscrpt_reg_HTH_GntR"/>
</dbReference>
<dbReference type="InterPro" id="IPR003012">
    <property type="entry name" value="Tet_transcr_reg_TetR"/>
</dbReference>
<dbReference type="InterPro" id="IPR036388">
    <property type="entry name" value="WH-like_DNA-bd_sf"/>
</dbReference>
<proteinExistence type="predicted"/>
<dbReference type="PANTHER" id="PTHR30055">
    <property type="entry name" value="HTH-TYPE TRANSCRIPTIONAL REGULATOR RUTR"/>
    <property type="match status" value="1"/>
</dbReference>
<dbReference type="InterPro" id="IPR050109">
    <property type="entry name" value="HTH-type_TetR-like_transc_reg"/>
</dbReference>
<dbReference type="Pfam" id="PF00440">
    <property type="entry name" value="TetR_N"/>
    <property type="match status" value="1"/>
</dbReference>
<feature type="region of interest" description="Disordered" evidence="6">
    <location>
        <begin position="313"/>
        <end position="348"/>
    </location>
</feature>
<dbReference type="PRINTS" id="PR00455">
    <property type="entry name" value="HTHTETR"/>
</dbReference>
<dbReference type="InterPro" id="IPR036390">
    <property type="entry name" value="WH_DNA-bd_sf"/>
</dbReference>
<dbReference type="Proteomes" id="UP001199054">
    <property type="component" value="Unassembled WGS sequence"/>
</dbReference>
<dbReference type="SUPFAM" id="SSF48498">
    <property type="entry name" value="Tetracyclin repressor-like, C-terminal domain"/>
    <property type="match status" value="1"/>
</dbReference>
<protein>
    <submittedName>
        <fullName evidence="9">TetR/AcrR family transcriptional regulator C-terminal domain-containing protein</fullName>
    </submittedName>
</protein>
<keyword evidence="1" id="KW-0678">Repressor</keyword>
<keyword evidence="4" id="KW-0804">Transcription</keyword>
<dbReference type="InterPro" id="IPR004111">
    <property type="entry name" value="Repressor_TetR_C"/>
</dbReference>
<dbReference type="RefSeq" id="WP_226724387.1">
    <property type="nucleotide sequence ID" value="NZ_JAJAUY010000002.1"/>
</dbReference>
<dbReference type="Gene3D" id="1.10.10.10">
    <property type="entry name" value="Winged helix-like DNA-binding domain superfamily/Winged helix DNA-binding domain"/>
    <property type="match status" value="1"/>
</dbReference>
<comment type="caution">
    <text evidence="9">The sequence shown here is derived from an EMBL/GenBank/DDBJ whole genome shotgun (WGS) entry which is preliminary data.</text>
</comment>
<evidence type="ECO:0000256" key="6">
    <source>
        <dbReference type="SAM" id="MobiDB-lite"/>
    </source>
</evidence>
<evidence type="ECO:0000313" key="9">
    <source>
        <dbReference type="EMBL" id="MCB5177985.1"/>
    </source>
</evidence>
<evidence type="ECO:0000256" key="4">
    <source>
        <dbReference type="ARBA" id="ARBA00023163"/>
    </source>
</evidence>
<dbReference type="Gene3D" id="1.10.10.60">
    <property type="entry name" value="Homeodomain-like"/>
    <property type="match status" value="1"/>
</dbReference>
<keyword evidence="2" id="KW-0805">Transcription regulation</keyword>
<keyword evidence="3 5" id="KW-0238">DNA-binding</keyword>
<sequence length="348" mass="37004">MTERTEAPYARTERAQAPYARIAAELRGRIERGELRPGDRVPSTRAITQRWGVAMATASKVLAALGQEGLVRAVPGVGTVVAARPATGQGRRPGAEDDSAQRARIVRAAVALADAEGLAALTMRRLAAELGVSAMSLYRHVSNKEQLVALMADAAFGEQSLPERPPPHWRERLEVSAALQWRLYRSHPWLAGAMNLNRPLLIPNGIRHIDWAVAALDGLGLDPDTRMHAAVTLFGYVRGHAVDLAPESAAEHASGVDAEQWMQAQEARLAALAEGGAFPAFTTARADADLSPESLFRFGLTALLDGLAARITTPPNRPPAHTLRGDAHPGFTGPGPGPGPAGCQEGRV</sequence>
<dbReference type="EMBL" id="JAJAUY010000002">
    <property type="protein sequence ID" value="MCB5177985.1"/>
    <property type="molecule type" value="Genomic_DNA"/>
</dbReference>
<dbReference type="PRINTS" id="PR00400">
    <property type="entry name" value="TETREPRESSOR"/>
</dbReference>
<dbReference type="PANTHER" id="PTHR30055:SF151">
    <property type="entry name" value="TRANSCRIPTIONAL REGULATORY PROTEIN"/>
    <property type="match status" value="1"/>
</dbReference>
<evidence type="ECO:0000313" key="10">
    <source>
        <dbReference type="Proteomes" id="UP001199054"/>
    </source>
</evidence>
<gene>
    <name evidence="9" type="ORF">LG632_01075</name>
</gene>
<dbReference type="Gene3D" id="1.10.357.10">
    <property type="entry name" value="Tetracycline Repressor, domain 2"/>
    <property type="match status" value="1"/>
</dbReference>
<evidence type="ECO:0000256" key="2">
    <source>
        <dbReference type="ARBA" id="ARBA00023015"/>
    </source>
</evidence>
<feature type="DNA-binding region" description="H-T-H motif" evidence="5">
    <location>
        <begin position="122"/>
        <end position="141"/>
    </location>
</feature>
<evidence type="ECO:0000259" key="8">
    <source>
        <dbReference type="PROSITE" id="PS50977"/>
    </source>
</evidence>
<feature type="domain" description="HTH tetR-type" evidence="8">
    <location>
        <begin position="99"/>
        <end position="159"/>
    </location>
</feature>
<accession>A0ABS8B089</accession>